<evidence type="ECO:0000256" key="2">
    <source>
        <dbReference type="ARBA" id="ARBA00022448"/>
    </source>
</evidence>
<feature type="domain" description="Clathrin/coatomer adaptor adaptin-like N-terminal" evidence="6">
    <location>
        <begin position="57"/>
        <end position="620"/>
    </location>
</feature>
<accession>F4QAR6</accession>
<proteinExistence type="predicted"/>
<evidence type="ECO:0000256" key="4">
    <source>
        <dbReference type="ARBA" id="ARBA00023136"/>
    </source>
</evidence>
<dbReference type="GO" id="GO:0006886">
    <property type="term" value="P:intracellular protein transport"/>
    <property type="evidence" value="ECO:0007669"/>
    <property type="project" value="InterPro"/>
</dbReference>
<keyword evidence="3" id="KW-0653">Protein transport</keyword>
<dbReference type="OMA" id="RMIYCHM"/>
<dbReference type="GeneID" id="14867084"/>
<dbReference type="Gene3D" id="1.25.10.10">
    <property type="entry name" value="Leucine-rich Repeat Variant"/>
    <property type="match status" value="1"/>
</dbReference>
<evidence type="ECO:0000256" key="3">
    <source>
        <dbReference type="ARBA" id="ARBA00022927"/>
    </source>
</evidence>
<dbReference type="RefSeq" id="XP_004351704.1">
    <property type="nucleotide sequence ID" value="XM_004351652.1"/>
</dbReference>
<dbReference type="GO" id="GO:0030117">
    <property type="term" value="C:membrane coat"/>
    <property type="evidence" value="ECO:0007669"/>
    <property type="project" value="InterPro"/>
</dbReference>
<sequence>MSFNPIKLLKLTEQAKIQVPSWLTSIQNTILDLDFFELVQNICSAVSREEEERIIKTELIKLKHAFSSSDQQKAKKRECLVRMIYCHMLGYDVPFGHVQALNMTQDSSMLNKRTGYLTLSLCLPEKHEMLIMAVNSILKGLASSNYVEVCSALTALSMLGDEETTPAFLPRVLALLSSSQKPVVRKKCVSALHRLYSKSPDIFSQLQDALRIALCDRDPTVMAASLALFLDASKVEETRNNIRDLVPSFVSILKQVSEGRLPAQFIYHGMPHPWLQVSLLKLLSNLGANDQSASEHMYQVIVFVMNQARRMKNNAGFSVLYEGIKTITTIVPHQEILTAAAEAIPTLLKGRHNNLRYLGIKALTSIVKVSPKSVTAHQLDVIECLESNDETLKRKSLDLLYRMTNSKNIVPICAKLIDHLISTDDEYLKGELVTRISDLAEKYSPNDYWYIECIIKLLNVQGSRVPEQSAYNLIKLIANGTGNEQQDIDIKKHAINLSWNILDQYTDLNNTSNGNQVNGGHLSELLVRVLCWILSEYSYLEVPQEERTESLESVINFICDYLELDYDGNTKSWLLGNLAKLSAQIGKVLPQVLLVAKKNLGSRYLMTQQKANELIQLANDQQMLDNVCPRDAYCNEVDISTLAKKLGQHARNQVQAGHSKPYIPKQNRTKSSSLQLIDIGVEHNPTKEKELNFEYPTPPSIFNNNSNNNALAIHQPLVPILTGQTSTGDQKSLELVPVGSNNENQLAVAVVRQPEHNEPIVPKPKKVVWTKQGYTGNIQPVAPIQQNPQPTNQQSNNQQQTNPQQNPQQNNNNQPQQRNIPTRPVDEKKEKMARELFGEMEDDSHTLSVSDRIHHQRPKPNIHTTNSNNAPAIKQQGNYTEDLINLSINDSTVTSPPIVGNNNNNNTSLVDIEETNNPVYQHMAGVNDITKELQLELAPKPNYDHLLDGGDLNSTDQNAIVLSPPSSSPTTSHHRLASQINPGNSFLLNNLNLTSIYHSYIKPTTIKPRQYQLYSDSNIVLSTISIPKTNNSNFILLLLISNNQSSHPLTNLVTTIGKNDLYKLEFDGDSIVDIKDNQLTIQELNPKLTVLQVLEVDLKKTGHSISIHLDIQFTINSVLKTIPNLLIPIDISDFLVPINIDKEQFKLKWEEFSQEREVVNLQNVTSNIQCQFENGLALGKLQPTLDDKNYVYGSSRLESESIQIAGEGLLLFKANFIAKPPIISIKTNDKNFVEVCLRHCYKIMHSNK</sequence>
<dbReference type="STRING" id="1054147.F4QAR6"/>
<dbReference type="GO" id="GO:0016192">
    <property type="term" value="P:vesicle-mediated transport"/>
    <property type="evidence" value="ECO:0007669"/>
    <property type="project" value="InterPro"/>
</dbReference>
<dbReference type="Proteomes" id="UP000007797">
    <property type="component" value="Unassembled WGS sequence"/>
</dbReference>
<dbReference type="Pfam" id="PF01602">
    <property type="entry name" value="Adaptin_N"/>
    <property type="match status" value="1"/>
</dbReference>
<dbReference type="OrthoDB" id="29308at2759"/>
<dbReference type="PANTHER" id="PTHR22780">
    <property type="entry name" value="ADAPTIN, ALPHA/GAMMA/EPSILON"/>
    <property type="match status" value="1"/>
</dbReference>
<dbReference type="InterPro" id="IPR050840">
    <property type="entry name" value="Adaptor_Complx_Large_Subunit"/>
</dbReference>
<evidence type="ECO:0000313" key="7">
    <source>
        <dbReference type="EMBL" id="EGG14984.1"/>
    </source>
</evidence>
<comment type="subcellular location">
    <subcellularLocation>
        <location evidence="1">Endomembrane system</location>
    </subcellularLocation>
</comment>
<evidence type="ECO:0000313" key="8">
    <source>
        <dbReference type="Proteomes" id="UP000007797"/>
    </source>
</evidence>
<keyword evidence="8" id="KW-1185">Reference proteome</keyword>
<evidence type="ECO:0000256" key="5">
    <source>
        <dbReference type="SAM" id="MobiDB-lite"/>
    </source>
</evidence>
<evidence type="ECO:0000259" key="6">
    <source>
        <dbReference type="Pfam" id="PF01602"/>
    </source>
</evidence>
<dbReference type="AlphaFoldDB" id="F4QAR6"/>
<organism evidence="7 8">
    <name type="scientific">Cavenderia fasciculata</name>
    <name type="common">Slime mold</name>
    <name type="synonym">Dictyostelium fasciculatum</name>
    <dbReference type="NCBI Taxonomy" id="261658"/>
    <lineage>
        <taxon>Eukaryota</taxon>
        <taxon>Amoebozoa</taxon>
        <taxon>Evosea</taxon>
        <taxon>Eumycetozoa</taxon>
        <taxon>Dictyostelia</taxon>
        <taxon>Acytosteliales</taxon>
        <taxon>Cavenderiaceae</taxon>
        <taxon>Cavenderia</taxon>
    </lineage>
</organism>
<name>F4QAR6_CACFS</name>
<feature type="compositionally biased region" description="Polar residues" evidence="5">
    <location>
        <begin position="862"/>
        <end position="873"/>
    </location>
</feature>
<keyword evidence="4" id="KW-0472">Membrane</keyword>
<dbReference type="InterPro" id="IPR011989">
    <property type="entry name" value="ARM-like"/>
</dbReference>
<reference evidence="8" key="1">
    <citation type="journal article" date="2011" name="Genome Res.">
        <title>Phylogeny-wide analysis of social amoeba genomes highlights ancient origins for complex intercellular communication.</title>
        <authorList>
            <person name="Heidel A.J."/>
            <person name="Lawal H.M."/>
            <person name="Felder M."/>
            <person name="Schilde C."/>
            <person name="Helps N.R."/>
            <person name="Tunggal B."/>
            <person name="Rivero F."/>
            <person name="John U."/>
            <person name="Schleicher M."/>
            <person name="Eichinger L."/>
            <person name="Platzer M."/>
            <person name="Noegel A.A."/>
            <person name="Schaap P."/>
            <person name="Gloeckner G."/>
        </authorList>
    </citation>
    <scope>NUCLEOTIDE SEQUENCE [LARGE SCALE GENOMIC DNA]</scope>
    <source>
        <strain evidence="8">SH3</strain>
    </source>
</reference>
<protein>
    <submittedName>
        <fullName evidence="7">Adaptin N-terminal domain-containing protein</fullName>
    </submittedName>
</protein>
<dbReference type="InterPro" id="IPR016024">
    <property type="entry name" value="ARM-type_fold"/>
</dbReference>
<dbReference type="GO" id="GO:0012505">
    <property type="term" value="C:endomembrane system"/>
    <property type="evidence" value="ECO:0007669"/>
    <property type="project" value="UniProtKB-SubCell"/>
</dbReference>
<feature type="compositionally biased region" description="Low complexity" evidence="5">
    <location>
        <begin position="783"/>
        <end position="823"/>
    </location>
</feature>
<dbReference type="InterPro" id="IPR002553">
    <property type="entry name" value="Clathrin/coatomer_adapt-like_N"/>
</dbReference>
<dbReference type="SUPFAM" id="SSF48371">
    <property type="entry name" value="ARM repeat"/>
    <property type="match status" value="1"/>
</dbReference>
<evidence type="ECO:0000256" key="1">
    <source>
        <dbReference type="ARBA" id="ARBA00004308"/>
    </source>
</evidence>
<dbReference type="KEGG" id="dfa:DFA_09804"/>
<gene>
    <name evidence="7" type="primary">ap4e1</name>
    <name evidence="7" type="ORF">DFA_09804</name>
</gene>
<feature type="compositionally biased region" description="Basic and acidic residues" evidence="5">
    <location>
        <begin position="824"/>
        <end position="837"/>
    </location>
</feature>
<keyword evidence="2" id="KW-0813">Transport</keyword>
<feature type="region of interest" description="Disordered" evidence="5">
    <location>
        <begin position="778"/>
        <end position="873"/>
    </location>
</feature>
<dbReference type="EMBL" id="GL883026">
    <property type="protein sequence ID" value="EGG14984.1"/>
    <property type="molecule type" value="Genomic_DNA"/>
</dbReference>